<organism evidence="2 3">
    <name type="scientific">Penicillium thymicola</name>
    <dbReference type="NCBI Taxonomy" id="293382"/>
    <lineage>
        <taxon>Eukaryota</taxon>
        <taxon>Fungi</taxon>
        <taxon>Dikarya</taxon>
        <taxon>Ascomycota</taxon>
        <taxon>Pezizomycotina</taxon>
        <taxon>Eurotiomycetes</taxon>
        <taxon>Eurotiomycetidae</taxon>
        <taxon>Eurotiales</taxon>
        <taxon>Aspergillaceae</taxon>
        <taxon>Penicillium</taxon>
    </lineage>
</organism>
<keyword evidence="3" id="KW-1185">Reference proteome</keyword>
<evidence type="ECO:0000256" key="1">
    <source>
        <dbReference type="SAM" id="MobiDB-lite"/>
    </source>
</evidence>
<dbReference type="Proteomes" id="UP001227192">
    <property type="component" value="Unassembled WGS sequence"/>
</dbReference>
<dbReference type="AlphaFoldDB" id="A0AAI9X9Q7"/>
<dbReference type="EMBL" id="LACB01000089">
    <property type="protein sequence ID" value="KAJ9489266.1"/>
    <property type="molecule type" value="Genomic_DNA"/>
</dbReference>
<feature type="compositionally biased region" description="Polar residues" evidence="1">
    <location>
        <begin position="1"/>
        <end position="12"/>
    </location>
</feature>
<reference evidence="2" key="1">
    <citation type="submission" date="2015-06" db="EMBL/GenBank/DDBJ databases">
        <authorList>
            <person name="Nguyen H."/>
        </authorList>
    </citation>
    <scope>NUCLEOTIDE SEQUENCE</scope>
    <source>
        <strain evidence="2">DAOM 180753</strain>
    </source>
</reference>
<accession>A0AAI9X9Q7</accession>
<evidence type="ECO:0000313" key="2">
    <source>
        <dbReference type="EMBL" id="KAJ9489266.1"/>
    </source>
</evidence>
<reference evidence="2" key="2">
    <citation type="journal article" date="2016" name="Fungal Biol.">
        <title>Ochratoxin A production by Penicillium thymicola.</title>
        <authorList>
            <person name="Nguyen H.D.T."/>
            <person name="McMullin D.R."/>
            <person name="Ponomareva E."/>
            <person name="Riley R."/>
            <person name="Pomraning K.R."/>
            <person name="Baker S.E."/>
            <person name="Seifert K.A."/>
        </authorList>
    </citation>
    <scope>NUCLEOTIDE SEQUENCE</scope>
    <source>
        <strain evidence="2">DAOM 180753</strain>
    </source>
</reference>
<feature type="region of interest" description="Disordered" evidence="1">
    <location>
        <begin position="1"/>
        <end position="37"/>
    </location>
</feature>
<comment type="caution">
    <text evidence="2">The sequence shown here is derived from an EMBL/GenBank/DDBJ whole genome shotgun (WGS) entry which is preliminary data.</text>
</comment>
<protein>
    <submittedName>
        <fullName evidence="2">Uncharacterized protein</fullName>
    </submittedName>
</protein>
<proteinExistence type="predicted"/>
<name>A0AAI9X9Q7_PENTH</name>
<evidence type="ECO:0000313" key="3">
    <source>
        <dbReference type="Proteomes" id="UP001227192"/>
    </source>
</evidence>
<sequence length="79" mass="8416">MPSSSKEPNNPVNPVDGVGISKDSGPTEEGTSDHLGCSSFGYGDTNALYEGLLHSQGLVDRRSVPTCFLGRELEAHFLH</sequence>
<gene>
    <name evidence="2" type="ORF">VN97_g4015</name>
</gene>